<dbReference type="Gene3D" id="3.30.40.10">
    <property type="entry name" value="Zinc/RING finger domain, C3HC4 (zinc finger)"/>
    <property type="match status" value="1"/>
</dbReference>
<dbReference type="PROSITE" id="PS50089">
    <property type="entry name" value="ZF_RING_2"/>
    <property type="match status" value="1"/>
</dbReference>
<feature type="compositionally biased region" description="Polar residues" evidence="13">
    <location>
        <begin position="494"/>
        <end position="505"/>
    </location>
</feature>
<dbReference type="GO" id="GO:0016874">
    <property type="term" value="F:ligase activity"/>
    <property type="evidence" value="ECO:0007669"/>
    <property type="project" value="UniProtKB-KW"/>
</dbReference>
<dbReference type="InterPro" id="IPR039515">
    <property type="entry name" value="NOT4_mRING-HC-C4C4"/>
</dbReference>
<dbReference type="InterPro" id="IPR000504">
    <property type="entry name" value="RRM_dom"/>
</dbReference>
<dbReference type="SMART" id="SM00361">
    <property type="entry name" value="RRM_1"/>
    <property type="match status" value="1"/>
</dbReference>
<dbReference type="Gene3D" id="3.30.70.330">
    <property type="match status" value="1"/>
</dbReference>
<evidence type="ECO:0000259" key="16">
    <source>
        <dbReference type="PROSITE" id="PS50103"/>
    </source>
</evidence>
<dbReference type="CDD" id="cd12438">
    <property type="entry name" value="RRM_CNOT4"/>
    <property type="match status" value="1"/>
</dbReference>
<dbReference type="GO" id="GO:0000956">
    <property type="term" value="P:nuclear-transcribed mRNA catabolic process"/>
    <property type="evidence" value="ECO:0007669"/>
    <property type="project" value="UniProtKB-ARBA"/>
</dbReference>
<comment type="caution">
    <text evidence="17">The sequence shown here is derived from an EMBL/GenBank/DDBJ whole genome shotgun (WGS) entry which is preliminary data.</text>
</comment>
<dbReference type="InterPro" id="IPR003954">
    <property type="entry name" value="RRM_euk-type"/>
</dbReference>
<evidence type="ECO:0000256" key="3">
    <source>
        <dbReference type="ARBA" id="ARBA00022723"/>
    </source>
</evidence>
<feature type="region of interest" description="Disordered" evidence="13">
    <location>
        <begin position="329"/>
        <end position="354"/>
    </location>
</feature>
<dbReference type="EMBL" id="BTFZ01000019">
    <property type="protein sequence ID" value="GMM38279.1"/>
    <property type="molecule type" value="Genomic_DNA"/>
</dbReference>
<dbReference type="PROSITE" id="PS50103">
    <property type="entry name" value="ZF_C3H1"/>
    <property type="match status" value="1"/>
</dbReference>
<dbReference type="GO" id="GO:0003723">
    <property type="term" value="F:RNA binding"/>
    <property type="evidence" value="ECO:0007669"/>
    <property type="project" value="UniProtKB-UniRule"/>
</dbReference>
<evidence type="ECO:0000256" key="10">
    <source>
        <dbReference type="ARBA" id="ARBA00023242"/>
    </source>
</evidence>
<feature type="domain" description="RRM" evidence="15">
    <location>
        <begin position="121"/>
        <end position="209"/>
    </location>
</feature>
<evidence type="ECO:0000256" key="13">
    <source>
        <dbReference type="SAM" id="MobiDB-lite"/>
    </source>
</evidence>
<keyword evidence="4 12" id="KW-0863">Zinc-finger</keyword>
<dbReference type="InterPro" id="IPR001841">
    <property type="entry name" value="Znf_RING"/>
</dbReference>
<keyword evidence="7" id="KW-0805">Transcription regulation</keyword>
<dbReference type="SMART" id="SM00360">
    <property type="entry name" value="RRM"/>
    <property type="match status" value="1"/>
</dbReference>
<dbReference type="GO" id="GO:0061630">
    <property type="term" value="F:ubiquitin protein ligase activity"/>
    <property type="evidence" value="ECO:0007669"/>
    <property type="project" value="UniProtKB-ARBA"/>
</dbReference>
<dbReference type="InterPro" id="IPR000571">
    <property type="entry name" value="Znf_CCCH"/>
</dbReference>
<dbReference type="CDD" id="cd16618">
    <property type="entry name" value="mRING-HC-C4C4_CNOT4"/>
    <property type="match status" value="1"/>
</dbReference>
<evidence type="ECO:0000256" key="8">
    <source>
        <dbReference type="ARBA" id="ARBA00023054"/>
    </source>
</evidence>
<dbReference type="FunFam" id="3.30.40.10:FF:000006">
    <property type="entry name" value="CCR4-NOT transcription complex subunit 4"/>
    <property type="match status" value="1"/>
</dbReference>
<dbReference type="PANTHER" id="PTHR12603:SF0">
    <property type="entry name" value="CCR4-NOT TRANSCRIPTION COMPLEX SUBUNIT 4"/>
    <property type="match status" value="1"/>
</dbReference>
<proteinExistence type="predicted"/>
<feature type="compositionally biased region" description="Basic and acidic residues" evidence="13">
    <location>
        <begin position="345"/>
        <end position="354"/>
    </location>
</feature>
<dbReference type="GO" id="GO:0030015">
    <property type="term" value="C:CCR4-NOT core complex"/>
    <property type="evidence" value="ECO:0007669"/>
    <property type="project" value="UniProtKB-ARBA"/>
</dbReference>
<dbReference type="SUPFAM" id="SSF57850">
    <property type="entry name" value="RING/U-box"/>
    <property type="match status" value="1"/>
</dbReference>
<evidence type="ECO:0000313" key="18">
    <source>
        <dbReference type="Proteomes" id="UP001360560"/>
    </source>
</evidence>
<gene>
    <name evidence="17" type="ORF">DASC09_056180</name>
</gene>
<keyword evidence="9" id="KW-0804">Transcription</keyword>
<dbReference type="GO" id="GO:0005634">
    <property type="term" value="C:nucleus"/>
    <property type="evidence" value="ECO:0007669"/>
    <property type="project" value="UniProtKB-SubCell"/>
</dbReference>
<dbReference type="InterPro" id="IPR013083">
    <property type="entry name" value="Znf_RING/FYVE/PHD"/>
</dbReference>
<feature type="region of interest" description="Disordered" evidence="13">
    <location>
        <begin position="463"/>
        <end position="505"/>
    </location>
</feature>
<dbReference type="InterPro" id="IPR034261">
    <property type="entry name" value="CNOT4_RRM"/>
</dbReference>
<evidence type="ECO:0000256" key="1">
    <source>
        <dbReference type="ARBA" id="ARBA00004123"/>
    </source>
</evidence>
<dbReference type="PROSITE" id="PS50102">
    <property type="entry name" value="RRM"/>
    <property type="match status" value="1"/>
</dbReference>
<protein>
    <submittedName>
        <fullName evidence="17">CCR4-NOT core ubiquitin-protein ligase subunit</fullName>
    </submittedName>
</protein>
<keyword evidence="5 12" id="KW-0862">Zinc</keyword>
<dbReference type="InterPro" id="IPR039780">
    <property type="entry name" value="Mot2"/>
</dbReference>
<evidence type="ECO:0000256" key="11">
    <source>
        <dbReference type="PROSITE-ProRule" id="PRU00176"/>
    </source>
</evidence>
<dbReference type="InterPro" id="IPR035979">
    <property type="entry name" value="RBD_domain_sf"/>
</dbReference>
<evidence type="ECO:0000313" key="17">
    <source>
        <dbReference type="EMBL" id="GMM38279.1"/>
    </source>
</evidence>
<keyword evidence="3 12" id="KW-0479">Metal-binding</keyword>
<keyword evidence="17" id="KW-0436">Ligase</keyword>
<dbReference type="InterPro" id="IPR012677">
    <property type="entry name" value="Nucleotide-bd_a/b_plait_sf"/>
</dbReference>
<dbReference type="Pfam" id="PF14570">
    <property type="entry name" value="zf-RING_4"/>
    <property type="match status" value="1"/>
</dbReference>
<feature type="compositionally biased region" description="Polar residues" evidence="13">
    <location>
        <begin position="463"/>
        <end position="484"/>
    </location>
</feature>
<evidence type="ECO:0000259" key="15">
    <source>
        <dbReference type="PROSITE" id="PS50102"/>
    </source>
</evidence>
<evidence type="ECO:0000256" key="6">
    <source>
        <dbReference type="ARBA" id="ARBA00022884"/>
    </source>
</evidence>
<feature type="domain" description="C3H1-type" evidence="16">
    <location>
        <begin position="206"/>
        <end position="233"/>
    </location>
</feature>
<dbReference type="FunFam" id="3.30.70.330:FF:000257">
    <property type="entry name" value="CCR4-NOT core complex subunit Not4"/>
    <property type="match status" value="1"/>
</dbReference>
<dbReference type="GO" id="GO:0008270">
    <property type="term" value="F:zinc ion binding"/>
    <property type="evidence" value="ECO:0007669"/>
    <property type="project" value="UniProtKB-KW"/>
</dbReference>
<feature type="domain" description="RING-type" evidence="14">
    <location>
        <begin position="17"/>
        <end position="62"/>
    </location>
</feature>
<dbReference type="GO" id="GO:0051254">
    <property type="term" value="P:positive regulation of RNA metabolic process"/>
    <property type="evidence" value="ECO:0007669"/>
    <property type="project" value="UniProtKB-ARBA"/>
</dbReference>
<organism evidence="17 18">
    <name type="scientific">Saccharomycopsis crataegensis</name>
    <dbReference type="NCBI Taxonomy" id="43959"/>
    <lineage>
        <taxon>Eukaryota</taxon>
        <taxon>Fungi</taxon>
        <taxon>Dikarya</taxon>
        <taxon>Ascomycota</taxon>
        <taxon>Saccharomycotina</taxon>
        <taxon>Saccharomycetes</taxon>
        <taxon>Saccharomycopsidaceae</taxon>
        <taxon>Saccharomycopsis</taxon>
    </lineage>
</organism>
<keyword evidence="6 11" id="KW-0694">RNA-binding</keyword>
<evidence type="ECO:0000256" key="9">
    <source>
        <dbReference type="ARBA" id="ARBA00023163"/>
    </source>
</evidence>
<evidence type="ECO:0000256" key="4">
    <source>
        <dbReference type="ARBA" id="ARBA00022771"/>
    </source>
</evidence>
<keyword evidence="18" id="KW-1185">Reference proteome</keyword>
<keyword evidence="8" id="KW-0175">Coiled coil</keyword>
<sequence>MNIDYDEEDYGNEEDYCPLCIEEMDISDKKFFPCPCLYQICQFCYNNIRQNPELNGRCPACRRKYDDESVRYVELTPDEIKAENARKAGREKSKKQKEKERKEHEMASRKHLAGVRVIQKNLVYIVGLNPTVSPDDLQSLLRSDRYFGQFGRIMKVVVNKRNQNANSVGNSGYGIYITFSRKEDADKCIREVDGSIMDGKVIRAAYGTTKYCSSYLRGMSCPNPNCMFLHEPGEEADSYRHETIHHQEPTRHNEGGIIRYSMNASGRTPTNGFTNGIEHQELKPALPATASWAKNNGSSTNIAGDLNKTKNPVLASAFPTLAELALQRSNSSSSLSHMNHKEKRKERNKDNSLKDKLKENFDDLVLNEMNSSQFMADTLTSLKSHSSNEINYEFKSGLFHSIFNQDPDDFPPLFAFAPPDHLEVPRQSEEIDFLATSAELVDSILRRANADEYFLNSRSSVISNEASTPGQQPAKIQQPGNVTPGSFHAPPGLSLQSQATTNNSHSSEILNHLLNGKKSSV</sequence>
<feature type="zinc finger region" description="C3H1-type" evidence="12">
    <location>
        <begin position="206"/>
        <end position="233"/>
    </location>
</feature>
<comment type="subcellular location">
    <subcellularLocation>
        <location evidence="1">Nucleus</location>
    </subcellularLocation>
</comment>
<dbReference type="PANTHER" id="PTHR12603">
    <property type="entry name" value="CCR4-NOT TRANSCRIPTION COMPLEX RELATED"/>
    <property type="match status" value="1"/>
</dbReference>
<dbReference type="GO" id="GO:0016567">
    <property type="term" value="P:protein ubiquitination"/>
    <property type="evidence" value="ECO:0007669"/>
    <property type="project" value="TreeGrafter"/>
</dbReference>
<evidence type="ECO:0000256" key="5">
    <source>
        <dbReference type="ARBA" id="ARBA00022833"/>
    </source>
</evidence>
<keyword evidence="2" id="KW-0678">Repressor</keyword>
<feature type="region of interest" description="Disordered" evidence="13">
    <location>
        <begin position="83"/>
        <end position="106"/>
    </location>
</feature>
<dbReference type="AlphaFoldDB" id="A0AAV5QUU0"/>
<dbReference type="RefSeq" id="XP_064855275.1">
    <property type="nucleotide sequence ID" value="XM_064999203.1"/>
</dbReference>
<keyword evidence="10" id="KW-0539">Nucleus</keyword>
<dbReference type="GeneID" id="90076268"/>
<dbReference type="GO" id="GO:0010557">
    <property type="term" value="P:positive regulation of macromolecule biosynthetic process"/>
    <property type="evidence" value="ECO:0007669"/>
    <property type="project" value="UniProtKB-ARBA"/>
</dbReference>
<evidence type="ECO:0000259" key="14">
    <source>
        <dbReference type="PROSITE" id="PS50089"/>
    </source>
</evidence>
<dbReference type="Proteomes" id="UP001360560">
    <property type="component" value="Unassembled WGS sequence"/>
</dbReference>
<evidence type="ECO:0000256" key="7">
    <source>
        <dbReference type="ARBA" id="ARBA00023015"/>
    </source>
</evidence>
<accession>A0AAV5QUU0</accession>
<dbReference type="Pfam" id="PF00076">
    <property type="entry name" value="RRM_1"/>
    <property type="match status" value="1"/>
</dbReference>
<evidence type="ECO:0000256" key="2">
    <source>
        <dbReference type="ARBA" id="ARBA00022491"/>
    </source>
</evidence>
<evidence type="ECO:0000256" key="12">
    <source>
        <dbReference type="PROSITE-ProRule" id="PRU00723"/>
    </source>
</evidence>
<reference evidence="17 18" key="1">
    <citation type="journal article" date="2023" name="Elife">
        <title>Identification of key yeast species and microbe-microbe interactions impacting larval growth of Drosophila in the wild.</title>
        <authorList>
            <person name="Mure A."/>
            <person name="Sugiura Y."/>
            <person name="Maeda R."/>
            <person name="Honda K."/>
            <person name="Sakurai N."/>
            <person name="Takahashi Y."/>
            <person name="Watada M."/>
            <person name="Katoh T."/>
            <person name="Gotoh A."/>
            <person name="Gotoh Y."/>
            <person name="Taniguchi I."/>
            <person name="Nakamura K."/>
            <person name="Hayashi T."/>
            <person name="Katayama T."/>
            <person name="Uemura T."/>
            <person name="Hattori Y."/>
        </authorList>
    </citation>
    <scope>NUCLEOTIDE SEQUENCE [LARGE SCALE GENOMIC DNA]</scope>
    <source>
        <strain evidence="17 18">SC-9</strain>
    </source>
</reference>
<name>A0AAV5QUU0_9ASCO</name>
<dbReference type="SUPFAM" id="SSF54928">
    <property type="entry name" value="RNA-binding domain, RBD"/>
    <property type="match status" value="1"/>
</dbReference>